<keyword evidence="7 9" id="KW-0479">Metal-binding</keyword>
<name>W7UVR4_RUMFL</name>
<feature type="transmembrane region" description="Helical" evidence="7">
    <location>
        <begin position="244"/>
        <end position="263"/>
    </location>
</feature>
<proteinExistence type="inferred from homology"/>
<dbReference type="GO" id="GO:0008360">
    <property type="term" value="P:regulation of cell shape"/>
    <property type="evidence" value="ECO:0007669"/>
    <property type="project" value="UniProtKB-KW"/>
</dbReference>
<comment type="subcellular location">
    <subcellularLocation>
        <location evidence="7">Cell membrane</location>
        <topology evidence="7">Multi-pass membrane protein</topology>
    </subcellularLocation>
    <subcellularLocation>
        <location evidence="1">Membrane</location>
        <topology evidence="1">Multi-pass membrane protein</topology>
    </subcellularLocation>
</comment>
<dbReference type="AlphaFoldDB" id="W7UVR4"/>
<feature type="transmembrane region" description="Helical" evidence="7">
    <location>
        <begin position="269"/>
        <end position="292"/>
    </location>
</feature>
<keyword evidence="5 7" id="KW-1133">Transmembrane helix</keyword>
<evidence type="ECO:0000256" key="7">
    <source>
        <dbReference type="HAMAP-Rule" id="MF_00038"/>
    </source>
</evidence>
<feature type="transmembrane region" description="Helical" evidence="7">
    <location>
        <begin position="169"/>
        <end position="187"/>
    </location>
</feature>
<feature type="transmembrane region" description="Helical" evidence="7">
    <location>
        <begin position="92"/>
        <end position="112"/>
    </location>
</feature>
<dbReference type="Proteomes" id="UP000019365">
    <property type="component" value="Unassembled WGS sequence"/>
</dbReference>
<keyword evidence="7" id="KW-1003">Cell membrane</keyword>
<keyword evidence="7" id="KW-0133">Cell shape</keyword>
<dbReference type="GO" id="GO:0009252">
    <property type="term" value="P:peptidoglycan biosynthetic process"/>
    <property type="evidence" value="ECO:0007669"/>
    <property type="project" value="UniProtKB-UniRule"/>
</dbReference>
<dbReference type="GO" id="GO:0051992">
    <property type="term" value="F:UDP-N-acetylmuramoyl-L-alanyl-D-glutamyl-meso-2,6-diaminopimelyl-D-alanyl-D-alanine:undecaprenyl-phosphate transferase activity"/>
    <property type="evidence" value="ECO:0007669"/>
    <property type="project" value="RHEA"/>
</dbReference>
<gene>
    <name evidence="7" type="primary">mraY</name>
    <name evidence="10" type="ORF">RF007C_04700</name>
</gene>
<comment type="catalytic activity">
    <reaction evidence="7">
        <text>UDP-N-acetyl-alpha-D-muramoyl-L-alanyl-gamma-D-glutamyl-meso-2,6-diaminopimeloyl-D-alanyl-D-alanine + di-trans,octa-cis-undecaprenyl phosphate = di-trans,octa-cis-undecaprenyl diphospho-N-acetyl-alpha-D-muramoyl-L-alanyl-D-glutamyl-meso-2,6-diaminopimeloyl-D-alanyl-D-alanine + UMP</text>
        <dbReference type="Rhea" id="RHEA:28386"/>
        <dbReference type="ChEBI" id="CHEBI:57865"/>
        <dbReference type="ChEBI" id="CHEBI:60392"/>
        <dbReference type="ChEBI" id="CHEBI:61386"/>
        <dbReference type="ChEBI" id="CHEBI:61387"/>
        <dbReference type="EC" id="2.7.8.13"/>
    </reaction>
</comment>
<dbReference type="InterPro" id="IPR000715">
    <property type="entry name" value="Glycosyl_transferase_4"/>
</dbReference>
<evidence type="ECO:0000256" key="4">
    <source>
        <dbReference type="ARBA" id="ARBA00022692"/>
    </source>
</evidence>
<feature type="transmembrane region" description="Helical" evidence="7">
    <location>
        <begin position="194"/>
        <end position="214"/>
    </location>
</feature>
<dbReference type="EC" id="2.7.8.13" evidence="7 8"/>
<reference evidence="10 11" key="1">
    <citation type="journal article" date="2014" name="PLoS ONE">
        <title>Rumen cellulosomics: divergent fiber-degrading strategies revealed by comparative genome-wide analysis of six ruminococcal strains.</title>
        <authorList>
            <person name="Dassa B."/>
            <person name="Borovok I."/>
            <person name="Ruimy-Israeli V."/>
            <person name="Lamed R."/>
            <person name="Flint H.J."/>
            <person name="Duncan S.H."/>
            <person name="Henrissat B."/>
            <person name="Coutinho P."/>
            <person name="Morrison M."/>
            <person name="Mosoni P."/>
            <person name="Yeoman C.J."/>
            <person name="White B.A."/>
            <person name="Bayer E.A."/>
        </authorList>
    </citation>
    <scope>NUCLEOTIDE SEQUENCE [LARGE SCALE GENOMIC DNA]</scope>
    <source>
        <strain evidence="10 11">007c</strain>
    </source>
</reference>
<keyword evidence="4 7" id="KW-0812">Transmembrane</keyword>
<keyword evidence="3 7" id="KW-0808">Transferase</keyword>
<dbReference type="eggNOG" id="COG0472">
    <property type="taxonomic scope" value="Bacteria"/>
</dbReference>
<comment type="pathway">
    <text evidence="7">Cell wall biogenesis; peptidoglycan biosynthesis.</text>
</comment>
<dbReference type="HAMAP" id="MF_00038">
    <property type="entry name" value="MraY"/>
    <property type="match status" value="1"/>
</dbReference>
<feature type="transmembrane region" description="Helical" evidence="7">
    <location>
        <begin position="55"/>
        <end position="76"/>
    </location>
</feature>
<evidence type="ECO:0000256" key="1">
    <source>
        <dbReference type="ARBA" id="ARBA00004141"/>
    </source>
</evidence>
<keyword evidence="7" id="KW-0573">Peptidoglycan synthesis</keyword>
<dbReference type="PATRIC" id="fig|1341157.4.peg.73"/>
<dbReference type="NCBIfam" id="TIGR00445">
    <property type="entry name" value="mraY"/>
    <property type="match status" value="1"/>
</dbReference>
<dbReference type="PANTHER" id="PTHR22926">
    <property type="entry name" value="PHOSPHO-N-ACETYLMURAMOYL-PENTAPEPTIDE-TRANSFERASE"/>
    <property type="match status" value="1"/>
</dbReference>
<sequence length="345" mass="38255">MSFWVIDLVTALLSFVIAGVSGIFLVPFLHKIKFGQPIKTEDGPKWHAKKQGTPTMGGFMFIISTVITAIAAYWIYRWKTGIDTTDKESFKPFYMLLSCILFSASFGLIGFIDDYTKVARKNNDGLTPWQKIALQLVFSVGFLAAVHFFGDGSTCIDLGFWRSPSLGIFYYILMIPVIIYLTNAVNLTDGVDGLCGSVTFVAMLIFTVCCSILKQNEMTCFTMALAGGCLGFLLWNLNPAKCFMGDTGSMFLGAAVTGVGLILHKHLLLLLVALVYIIEALSVVIQVSYFKITKKKYGEGRRIFKMTPIHHHFEMSGFSEYKIVITFSLCSIIFGVLGIITLLVF</sequence>
<comment type="similarity">
    <text evidence="2 7">Belongs to the glycosyltransferase 4 family. MraY subfamily.</text>
</comment>
<dbReference type="Pfam" id="PF00953">
    <property type="entry name" value="Glycos_transf_4"/>
    <property type="match status" value="1"/>
</dbReference>
<comment type="function">
    <text evidence="7">Catalyzes the initial step of the lipid cycle reactions in the biosynthesis of the cell wall peptidoglycan: transfers peptidoglycan precursor phospho-MurNAc-pentapeptide from UDP-MurNAc-pentapeptide onto the lipid carrier undecaprenyl phosphate, yielding undecaprenyl-pyrophosphoryl-MurNAc-pentapeptide, known as lipid I.</text>
</comment>
<dbReference type="GO" id="GO:0005886">
    <property type="term" value="C:plasma membrane"/>
    <property type="evidence" value="ECO:0007669"/>
    <property type="project" value="UniProtKB-SubCell"/>
</dbReference>
<dbReference type="InterPro" id="IPR018480">
    <property type="entry name" value="PNAcMuramoyl-5peptid_Trfase_CS"/>
</dbReference>
<accession>W7UVR4</accession>
<dbReference type="EMBL" id="ATAX01000003">
    <property type="protein sequence ID" value="EWM55259.1"/>
    <property type="molecule type" value="Genomic_DNA"/>
</dbReference>
<feature type="binding site" evidence="9">
    <location>
        <position position="246"/>
    </location>
    <ligand>
        <name>Mg(2+)</name>
        <dbReference type="ChEBI" id="CHEBI:18420"/>
    </ligand>
</feature>
<feature type="transmembrane region" description="Helical" evidence="7">
    <location>
        <begin position="323"/>
        <end position="344"/>
    </location>
</feature>
<evidence type="ECO:0000256" key="5">
    <source>
        <dbReference type="ARBA" id="ARBA00022989"/>
    </source>
</evidence>
<feature type="transmembrane region" description="Helical" evidence="7">
    <location>
        <begin position="6"/>
        <end position="29"/>
    </location>
</feature>
<evidence type="ECO:0000256" key="9">
    <source>
        <dbReference type="PIRSR" id="PIRSR600715-1"/>
    </source>
</evidence>
<keyword evidence="6 7" id="KW-0472">Membrane</keyword>
<feature type="binding site" evidence="9">
    <location>
        <position position="186"/>
    </location>
    <ligand>
        <name>Mg(2+)</name>
        <dbReference type="ChEBI" id="CHEBI:18420"/>
    </ligand>
</feature>
<evidence type="ECO:0000313" key="10">
    <source>
        <dbReference type="EMBL" id="EWM55259.1"/>
    </source>
</evidence>
<comment type="caution">
    <text evidence="10">The sequence shown here is derived from an EMBL/GenBank/DDBJ whole genome shotgun (WGS) entry which is preliminary data.</text>
</comment>
<dbReference type="GO" id="GO:0046872">
    <property type="term" value="F:metal ion binding"/>
    <property type="evidence" value="ECO:0007669"/>
    <property type="project" value="UniProtKB-KW"/>
</dbReference>
<organism evidence="10 11">
    <name type="scientific">Ruminococcus flavefaciens 007c</name>
    <dbReference type="NCBI Taxonomy" id="1341157"/>
    <lineage>
        <taxon>Bacteria</taxon>
        <taxon>Bacillati</taxon>
        <taxon>Bacillota</taxon>
        <taxon>Clostridia</taxon>
        <taxon>Eubacteriales</taxon>
        <taxon>Oscillospiraceae</taxon>
        <taxon>Ruminococcus</taxon>
    </lineage>
</organism>
<feature type="transmembrane region" description="Helical" evidence="7">
    <location>
        <begin position="132"/>
        <end position="149"/>
    </location>
</feature>
<keyword evidence="11" id="KW-1185">Reference proteome</keyword>
<dbReference type="InterPro" id="IPR003524">
    <property type="entry name" value="PNAcMuramoyl-5peptid_Trfase"/>
</dbReference>
<protein>
    <recommendedName>
        <fullName evidence="7 8">Phospho-N-acetylmuramoyl-pentapeptide-transferase</fullName>
        <ecNumber evidence="7 8">2.7.8.13</ecNumber>
    </recommendedName>
    <alternativeName>
        <fullName evidence="7">UDP-MurNAc-pentapeptide phosphotransferase</fullName>
    </alternativeName>
</protein>
<dbReference type="OrthoDB" id="9805475at2"/>
<dbReference type="GO" id="GO:0071555">
    <property type="term" value="P:cell wall organization"/>
    <property type="evidence" value="ECO:0007669"/>
    <property type="project" value="UniProtKB-KW"/>
</dbReference>
<evidence type="ECO:0000256" key="2">
    <source>
        <dbReference type="ARBA" id="ARBA00005583"/>
    </source>
</evidence>
<dbReference type="GO" id="GO:0051301">
    <property type="term" value="P:cell division"/>
    <property type="evidence" value="ECO:0007669"/>
    <property type="project" value="UniProtKB-KW"/>
</dbReference>
<dbReference type="GO" id="GO:0008963">
    <property type="term" value="F:phospho-N-acetylmuramoyl-pentapeptide-transferase activity"/>
    <property type="evidence" value="ECO:0007669"/>
    <property type="project" value="UniProtKB-UniRule"/>
</dbReference>
<evidence type="ECO:0000256" key="3">
    <source>
        <dbReference type="ARBA" id="ARBA00022679"/>
    </source>
</evidence>
<dbReference type="RefSeq" id="WP_037296388.1">
    <property type="nucleotide sequence ID" value="NZ_ATAX01000003.1"/>
</dbReference>
<keyword evidence="7" id="KW-0131">Cell cycle</keyword>
<dbReference type="PANTHER" id="PTHR22926:SF5">
    <property type="entry name" value="PHOSPHO-N-ACETYLMURAMOYL-PENTAPEPTIDE-TRANSFERASE HOMOLOG"/>
    <property type="match status" value="1"/>
</dbReference>
<evidence type="ECO:0000256" key="6">
    <source>
        <dbReference type="ARBA" id="ARBA00023136"/>
    </source>
</evidence>
<keyword evidence="7 9" id="KW-0460">Magnesium</keyword>
<keyword evidence="7" id="KW-0132">Cell division</keyword>
<dbReference type="PROSITE" id="PS01348">
    <property type="entry name" value="MRAY_2"/>
    <property type="match status" value="1"/>
</dbReference>
<dbReference type="UniPathway" id="UPA00219"/>
<feature type="transmembrane region" description="Helical" evidence="7">
    <location>
        <begin position="220"/>
        <end position="237"/>
    </location>
</feature>
<comment type="cofactor">
    <cofactor evidence="7 9">
        <name>Mg(2+)</name>
        <dbReference type="ChEBI" id="CHEBI:18420"/>
    </cofactor>
</comment>
<keyword evidence="7" id="KW-0961">Cell wall biogenesis/degradation</keyword>
<evidence type="ECO:0000256" key="8">
    <source>
        <dbReference type="NCBIfam" id="TIGR00445"/>
    </source>
</evidence>
<evidence type="ECO:0000313" key="11">
    <source>
        <dbReference type="Proteomes" id="UP000019365"/>
    </source>
</evidence>
<dbReference type="CDD" id="cd06852">
    <property type="entry name" value="GT_MraY"/>
    <property type="match status" value="1"/>
</dbReference>